<dbReference type="InterPro" id="IPR004096">
    <property type="entry name" value="V4R"/>
</dbReference>
<evidence type="ECO:0000259" key="1">
    <source>
        <dbReference type="SMART" id="SM00989"/>
    </source>
</evidence>
<dbReference type="EMBL" id="QVLU01000010">
    <property type="protein sequence ID" value="RGE71438.1"/>
    <property type="molecule type" value="Genomic_DNA"/>
</dbReference>
<keyword evidence="4" id="KW-1185">Reference proteome</keyword>
<accession>A0A3E3I3Z3</accession>
<protein>
    <submittedName>
        <fullName evidence="2">4-vinyl reductase</fullName>
    </submittedName>
</protein>
<dbReference type="Proteomes" id="UP000261166">
    <property type="component" value="Unassembled WGS sequence"/>
</dbReference>
<evidence type="ECO:0000313" key="5">
    <source>
        <dbReference type="Proteomes" id="UP000261166"/>
    </source>
</evidence>
<name>A0A3E3I3Z3_9FIRM</name>
<evidence type="ECO:0000313" key="4">
    <source>
        <dbReference type="Proteomes" id="UP000260812"/>
    </source>
</evidence>
<evidence type="ECO:0000313" key="3">
    <source>
        <dbReference type="EMBL" id="RGE71438.1"/>
    </source>
</evidence>
<dbReference type="SMART" id="SM00989">
    <property type="entry name" value="V4R"/>
    <property type="match status" value="1"/>
</dbReference>
<dbReference type="PANTHER" id="PTHR35090:SF2">
    <property type="entry name" value="ARSR FAMILY TRANSCRIPTIONAL REGULATOR"/>
    <property type="match status" value="1"/>
</dbReference>
<gene>
    <name evidence="3" type="ORF">DWY69_12580</name>
    <name evidence="2" type="ORF">DXC51_13370</name>
</gene>
<dbReference type="RefSeq" id="WP_021635042.1">
    <property type="nucleotide sequence ID" value="NZ_CALBAU010000191.1"/>
</dbReference>
<dbReference type="Gene3D" id="3.30.1380.20">
    <property type="entry name" value="Trafficking protein particle complex subunit 3"/>
    <property type="match status" value="1"/>
</dbReference>
<dbReference type="InterPro" id="IPR024096">
    <property type="entry name" value="NO_sig/Golgi_transp_ligand-bd"/>
</dbReference>
<dbReference type="EMBL" id="QVLV01000008">
    <property type="protein sequence ID" value="RGE59785.1"/>
    <property type="molecule type" value="Genomic_DNA"/>
</dbReference>
<evidence type="ECO:0000313" key="2">
    <source>
        <dbReference type="EMBL" id="RGE59785.1"/>
    </source>
</evidence>
<dbReference type="OrthoDB" id="9788644at2"/>
<dbReference type="PANTHER" id="PTHR35090">
    <property type="entry name" value="DNA-DIRECTED RNA POLYMERASE SUBUNIT I"/>
    <property type="match status" value="1"/>
</dbReference>
<proteinExistence type="predicted"/>
<dbReference type="SUPFAM" id="SSF111126">
    <property type="entry name" value="Ligand-binding domain in the NO signalling and Golgi transport"/>
    <property type="match status" value="1"/>
</dbReference>
<dbReference type="Proteomes" id="UP000260812">
    <property type="component" value="Unassembled WGS sequence"/>
</dbReference>
<sequence length="180" mass="20479">MAENVFLENKRKLSLTEYMNYNTNDRGNLGDQLPVAVYRLMEYSIREQLAEQLGEEEQVRIFRKAGFKAGAYFAENILDISLPLNAFIASLQSKMEEMKIGVLRIEKFDEETGRIMLTVSEDADCSGLPLLGETVCNYDEGFIAGILSSYTGKEYSAVEVDCWATGDRVCRFRVEPEEKR</sequence>
<comment type="caution">
    <text evidence="2">The sequence shown here is derived from an EMBL/GenBank/DDBJ whole genome shotgun (WGS) entry which is preliminary data.</text>
</comment>
<dbReference type="AlphaFoldDB" id="A0A3E3I3Z3"/>
<feature type="domain" description="4-vinyl reductase 4VR" evidence="1">
    <location>
        <begin position="114"/>
        <end position="176"/>
    </location>
</feature>
<dbReference type="Pfam" id="PF02830">
    <property type="entry name" value="V4R"/>
    <property type="match status" value="1"/>
</dbReference>
<organism evidence="2 4">
    <name type="scientific">Eisenbergiella massiliensis</name>
    <dbReference type="NCBI Taxonomy" id="1720294"/>
    <lineage>
        <taxon>Bacteria</taxon>
        <taxon>Bacillati</taxon>
        <taxon>Bacillota</taxon>
        <taxon>Clostridia</taxon>
        <taxon>Lachnospirales</taxon>
        <taxon>Lachnospiraceae</taxon>
        <taxon>Eisenbergiella</taxon>
    </lineage>
</organism>
<dbReference type="GeneID" id="97987834"/>
<reference evidence="2 5" key="1">
    <citation type="submission" date="2018-08" db="EMBL/GenBank/DDBJ databases">
        <title>A genome reference for cultivated species of the human gut microbiota.</title>
        <authorList>
            <person name="Zou Y."/>
            <person name="Xue W."/>
            <person name="Luo G."/>
        </authorList>
    </citation>
    <scope>NUCLEOTIDE SEQUENCE [LARGE SCALE GENOMIC DNA]</scope>
    <source>
        <strain evidence="3 5">AF26-4BH</strain>
        <strain evidence="2">TF05-5AC</strain>
    </source>
</reference>